<dbReference type="InterPro" id="IPR036477">
    <property type="entry name" value="Formyl_transf_N_sf"/>
</dbReference>
<comment type="function">
    <text evidence="5">Attaches a formyl group to the free amino group of methionyl-tRNA(fMet). The formyl group appears to play a dual role in the initiator identity of N-formylmethionyl-tRNA by promoting its recognition by IF2 and preventing the misappropriation of this tRNA by the elongation apparatus.</text>
</comment>
<dbReference type="Pfam" id="PF00551">
    <property type="entry name" value="Formyl_trans_N"/>
    <property type="match status" value="1"/>
</dbReference>
<dbReference type="AlphaFoldDB" id="A0AAX3BFJ3"/>
<dbReference type="KEGG" id="taqu:KDW03_04900"/>
<sequence length="311" mass="34790">MKIVFWGSSDFSMPALKALFEKGWIVAVVTNPDKPYGRGMHEIHKTPLKIWAEEKKIPCLQPVRLRDQTFLEELANFHADLFVVVSYGRILPKEILQMPPLGAINLHASLLPRYRGASPIQAAILHGDTFTGNTIQYVSEALDCGDIILQSQVPILPNETYPTLSQKLALDGAILLTEAITQISEGKAKRIPQNEAHATYTKIIKREDGKISFFTQTAEEIFRRFRAYQPWPGIFTTYHQTKTPFPVHLTSIEPYNQEGEPGIVLQANKEGFIVACKQGAINLLSLKPAGKKEMAFLGFINGYRPQAGKAF</sequence>
<dbReference type="InterPro" id="IPR011034">
    <property type="entry name" value="Formyl_transferase-like_C_sf"/>
</dbReference>
<dbReference type="PANTHER" id="PTHR11138">
    <property type="entry name" value="METHIONYL-TRNA FORMYLTRANSFERASE"/>
    <property type="match status" value="1"/>
</dbReference>
<accession>A0AAX3BFJ3</accession>
<evidence type="ECO:0000256" key="5">
    <source>
        <dbReference type="HAMAP-Rule" id="MF_00182"/>
    </source>
</evidence>
<dbReference type="SUPFAM" id="SSF50486">
    <property type="entry name" value="FMT C-terminal domain-like"/>
    <property type="match status" value="1"/>
</dbReference>
<evidence type="ECO:0000313" key="9">
    <source>
        <dbReference type="Proteomes" id="UP001056539"/>
    </source>
</evidence>
<dbReference type="InterPro" id="IPR002376">
    <property type="entry name" value="Formyl_transf_N"/>
</dbReference>
<dbReference type="PROSITE" id="PS00373">
    <property type="entry name" value="GART"/>
    <property type="match status" value="1"/>
</dbReference>
<feature type="binding site" evidence="5">
    <location>
        <begin position="109"/>
        <end position="112"/>
    </location>
    <ligand>
        <name>(6S)-5,6,7,8-tetrahydrofolate</name>
        <dbReference type="ChEBI" id="CHEBI:57453"/>
    </ligand>
</feature>
<dbReference type="NCBIfam" id="TIGR00460">
    <property type="entry name" value="fmt"/>
    <property type="match status" value="1"/>
</dbReference>
<name>A0AAX3BFJ3_9SPIR</name>
<evidence type="ECO:0000256" key="1">
    <source>
        <dbReference type="ARBA" id="ARBA00010699"/>
    </source>
</evidence>
<dbReference type="SUPFAM" id="SSF53328">
    <property type="entry name" value="Formyltransferase"/>
    <property type="match status" value="1"/>
</dbReference>
<dbReference type="CDD" id="cd08646">
    <property type="entry name" value="FMT_core_Met-tRNA-FMT_N"/>
    <property type="match status" value="1"/>
</dbReference>
<dbReference type="InterPro" id="IPR041711">
    <property type="entry name" value="Met-tRNA-FMT_N"/>
</dbReference>
<dbReference type="GO" id="GO:0005829">
    <property type="term" value="C:cytosol"/>
    <property type="evidence" value="ECO:0007669"/>
    <property type="project" value="TreeGrafter"/>
</dbReference>
<protein>
    <recommendedName>
        <fullName evidence="2 5">Methionyl-tRNA formyltransferase</fullName>
        <ecNumber evidence="2 5">2.1.2.9</ecNumber>
    </recommendedName>
</protein>
<feature type="domain" description="Formyl transferase C-terminal" evidence="7">
    <location>
        <begin position="204"/>
        <end position="304"/>
    </location>
</feature>
<comment type="similarity">
    <text evidence="1 5">Belongs to the Fmt family.</text>
</comment>
<evidence type="ECO:0000259" key="7">
    <source>
        <dbReference type="Pfam" id="PF02911"/>
    </source>
</evidence>
<comment type="catalytic activity">
    <reaction evidence="5">
        <text>L-methionyl-tRNA(fMet) + (6R)-10-formyltetrahydrofolate = N-formyl-L-methionyl-tRNA(fMet) + (6S)-5,6,7,8-tetrahydrofolate + H(+)</text>
        <dbReference type="Rhea" id="RHEA:24380"/>
        <dbReference type="Rhea" id="RHEA-COMP:9952"/>
        <dbReference type="Rhea" id="RHEA-COMP:9953"/>
        <dbReference type="ChEBI" id="CHEBI:15378"/>
        <dbReference type="ChEBI" id="CHEBI:57453"/>
        <dbReference type="ChEBI" id="CHEBI:78530"/>
        <dbReference type="ChEBI" id="CHEBI:78844"/>
        <dbReference type="ChEBI" id="CHEBI:195366"/>
        <dbReference type="EC" id="2.1.2.9"/>
    </reaction>
</comment>
<gene>
    <name evidence="5 8" type="primary">fmt</name>
    <name evidence="8" type="ORF">KDW03_04900</name>
</gene>
<feature type="domain" description="Formyl transferase N-terminal" evidence="6">
    <location>
        <begin position="1"/>
        <end position="179"/>
    </location>
</feature>
<reference evidence="8" key="1">
    <citation type="submission" date="2021-04" db="EMBL/GenBank/DDBJ databases">
        <authorList>
            <person name="Postec A."/>
        </authorList>
    </citation>
    <scope>NUCLEOTIDE SEQUENCE</scope>
    <source>
        <strain evidence="8">F1F22</strain>
    </source>
</reference>
<dbReference type="Proteomes" id="UP001056539">
    <property type="component" value="Chromosome"/>
</dbReference>
<dbReference type="Gene3D" id="3.40.50.12230">
    <property type="match status" value="1"/>
</dbReference>
<dbReference type="CDD" id="cd08704">
    <property type="entry name" value="Met_tRNA_FMT_C"/>
    <property type="match status" value="1"/>
</dbReference>
<dbReference type="PANTHER" id="PTHR11138:SF5">
    <property type="entry name" value="METHIONYL-TRNA FORMYLTRANSFERASE, MITOCHONDRIAL"/>
    <property type="match status" value="1"/>
</dbReference>
<dbReference type="InterPro" id="IPR001555">
    <property type="entry name" value="GART_AS"/>
</dbReference>
<proteinExistence type="inferred from homology"/>
<organism evidence="8 9">
    <name type="scientific">Thermospira aquatica</name>
    <dbReference type="NCBI Taxonomy" id="2828656"/>
    <lineage>
        <taxon>Bacteria</taxon>
        <taxon>Pseudomonadati</taxon>
        <taxon>Spirochaetota</taxon>
        <taxon>Spirochaetia</taxon>
        <taxon>Brevinematales</taxon>
        <taxon>Thermospiraceae</taxon>
        <taxon>Thermospira</taxon>
    </lineage>
</organism>
<reference evidence="8" key="2">
    <citation type="submission" date="2022-06" db="EMBL/GenBank/DDBJ databases">
        <title>Thermospira aquatica gen. nov., sp. nov.</title>
        <authorList>
            <person name="Ben Ali Gam Z."/>
            <person name="Labat M."/>
        </authorList>
    </citation>
    <scope>NUCLEOTIDE SEQUENCE</scope>
    <source>
        <strain evidence="8">F1F22</strain>
    </source>
</reference>
<evidence type="ECO:0000256" key="3">
    <source>
        <dbReference type="ARBA" id="ARBA00022679"/>
    </source>
</evidence>
<dbReference type="Pfam" id="PF02911">
    <property type="entry name" value="Formyl_trans_C"/>
    <property type="match status" value="1"/>
</dbReference>
<evidence type="ECO:0000256" key="4">
    <source>
        <dbReference type="ARBA" id="ARBA00022917"/>
    </source>
</evidence>
<keyword evidence="4 5" id="KW-0648">Protein biosynthesis</keyword>
<dbReference type="InterPro" id="IPR005793">
    <property type="entry name" value="Formyl_trans_C"/>
</dbReference>
<dbReference type="RefSeq" id="WP_271436272.1">
    <property type="nucleotide sequence ID" value="NZ_CP073355.1"/>
</dbReference>
<evidence type="ECO:0000259" key="6">
    <source>
        <dbReference type="Pfam" id="PF00551"/>
    </source>
</evidence>
<dbReference type="InterPro" id="IPR005794">
    <property type="entry name" value="Fmt"/>
</dbReference>
<dbReference type="EC" id="2.1.2.9" evidence="2 5"/>
<keyword evidence="9" id="KW-1185">Reference proteome</keyword>
<evidence type="ECO:0000256" key="2">
    <source>
        <dbReference type="ARBA" id="ARBA00012261"/>
    </source>
</evidence>
<evidence type="ECO:0000313" key="8">
    <source>
        <dbReference type="EMBL" id="URA11137.1"/>
    </source>
</evidence>
<dbReference type="GO" id="GO:0004479">
    <property type="term" value="F:methionyl-tRNA formyltransferase activity"/>
    <property type="evidence" value="ECO:0007669"/>
    <property type="project" value="UniProtKB-UniRule"/>
</dbReference>
<dbReference type="EMBL" id="CP073355">
    <property type="protein sequence ID" value="URA11137.1"/>
    <property type="molecule type" value="Genomic_DNA"/>
</dbReference>
<dbReference type="HAMAP" id="MF_00182">
    <property type="entry name" value="Formyl_trans"/>
    <property type="match status" value="1"/>
</dbReference>
<dbReference type="InterPro" id="IPR044135">
    <property type="entry name" value="Met-tRNA-FMT_C"/>
</dbReference>
<keyword evidence="3 5" id="KW-0808">Transferase</keyword>